<dbReference type="AlphaFoldDB" id="W2QQI5"/>
<reference evidence="3" key="1">
    <citation type="submission" date="2011-12" db="EMBL/GenBank/DDBJ databases">
        <authorList>
            <consortium name="The Broad Institute Genome Sequencing Platform"/>
            <person name="Russ C."/>
            <person name="Tyler B."/>
            <person name="Panabieres F."/>
            <person name="Shan W."/>
            <person name="Tripathy S."/>
            <person name="Grunwald N."/>
            <person name="Machado M."/>
            <person name="Young S.K."/>
            <person name="Zeng Q."/>
            <person name="Gargeya S."/>
            <person name="Fitzgerald M."/>
            <person name="Haas B."/>
            <person name="Abouelleil A."/>
            <person name="Alvarado L."/>
            <person name="Arachchi H.M."/>
            <person name="Berlin A."/>
            <person name="Chapman S.B."/>
            <person name="Gearin G."/>
            <person name="Goldberg J."/>
            <person name="Griggs A."/>
            <person name="Gujja S."/>
            <person name="Hansen M."/>
            <person name="Heiman D."/>
            <person name="Howarth C."/>
            <person name="Larimer J."/>
            <person name="Lui A."/>
            <person name="MacDonald P.J.P."/>
            <person name="McCowen C."/>
            <person name="Montmayeur A."/>
            <person name="Murphy C."/>
            <person name="Neiman D."/>
            <person name="Pearson M."/>
            <person name="Priest M."/>
            <person name="Roberts A."/>
            <person name="Saif S."/>
            <person name="Shea T."/>
            <person name="Sisk P."/>
            <person name="Stolte C."/>
            <person name="Sykes S."/>
            <person name="Wortman J."/>
            <person name="Nusbaum C."/>
            <person name="Birren B."/>
        </authorList>
    </citation>
    <scope>NUCLEOTIDE SEQUENCE [LARGE SCALE GENOMIC DNA]</scope>
    <source>
        <strain evidence="3">INRA-310</strain>
    </source>
</reference>
<dbReference type="GeneID" id="20176585"/>
<evidence type="ECO:0000313" key="2">
    <source>
        <dbReference type="EMBL" id="ETN15353.1"/>
    </source>
</evidence>
<feature type="signal peptide" evidence="1">
    <location>
        <begin position="1"/>
        <end position="19"/>
    </location>
</feature>
<keyword evidence="1" id="KW-0732">Signal</keyword>
<dbReference type="PANTHER" id="PTHR22538">
    <property type="entry name" value="CILIA- AND FLAGELLA-ASSOCIATED PROTEIN 74"/>
    <property type="match status" value="1"/>
</dbReference>
<organism evidence="2 3">
    <name type="scientific">Phytophthora nicotianae (strain INRA-310)</name>
    <name type="common">Phytophthora parasitica</name>
    <dbReference type="NCBI Taxonomy" id="761204"/>
    <lineage>
        <taxon>Eukaryota</taxon>
        <taxon>Sar</taxon>
        <taxon>Stramenopiles</taxon>
        <taxon>Oomycota</taxon>
        <taxon>Peronosporomycetes</taxon>
        <taxon>Peronosporales</taxon>
        <taxon>Peronosporaceae</taxon>
        <taxon>Phytophthora</taxon>
    </lineage>
</organism>
<accession>W2QQI5</accession>
<dbReference type="Proteomes" id="UP000018817">
    <property type="component" value="Unassembled WGS sequence"/>
</dbReference>
<proteinExistence type="predicted"/>
<feature type="chain" id="PRO_5004823974" description="AB hydrolase-1 domain-containing protein" evidence="1">
    <location>
        <begin position="20"/>
        <end position="539"/>
    </location>
</feature>
<gene>
    <name evidence="2" type="ORF">PPTG_06630</name>
</gene>
<dbReference type="Gene3D" id="3.40.50.1820">
    <property type="entry name" value="alpha/beta hydrolase"/>
    <property type="match status" value="1"/>
</dbReference>
<evidence type="ECO:0000313" key="3">
    <source>
        <dbReference type="Proteomes" id="UP000018817"/>
    </source>
</evidence>
<dbReference type="InterPro" id="IPR029058">
    <property type="entry name" value="AB_hydrolase_fold"/>
</dbReference>
<dbReference type="OMA" id="NTVNYTW"/>
<sequence length="539" mass="59377">MQSVLLYLSGVFTTLLVLATQPGAVALSSGLQQRYLRDKASSDWPSLRFHFKVKRNCVGIFGHTDFSLFANPVVSTDGSSVLYDVFGKFKDDTSVYNYTQVDGVSYLRTTEEASDTSTTQCLPSDMNEFPPVNAIVSALNEATPLSNANNPFKCDGSLFKVTANGFNFNLCALNNGFKMYGSEMDITVSYRKHRVKIVAPKSEGCEAEEISSSVSSIGKALLTGTQLAMEELRNLQPELSIWSDDDSDDDDSDDDDSCSCKSTPRPCIFIHGLGVKAESPVLEDSLPYWGKIIQDHAPCCTSIKFAHLNTVNYTWLNGTQQQQVCDRALAVSNSSTKHVIKDTIVVTHSMGALMLAGAIASGRCKLDPSSTWVSTAAPMLGSMAPDYAQEVCAGDTNLIAEKLAQFKDQCPVQKATKSLAYFNGSYSSPRLNKAYKVVQEVYRTNVSAVMCSESYSGILSSYQASFWILGEMIPHKSKKNDGTVEFHSCSKGLDLAKFGDTYKSRFYRTKLNHYDMQFRAGDAFWNKAKMPVKWFECLL</sequence>
<protein>
    <recommendedName>
        <fullName evidence="4">AB hydrolase-1 domain-containing protein</fullName>
    </recommendedName>
</protein>
<dbReference type="SUPFAM" id="SSF53474">
    <property type="entry name" value="alpha/beta-Hydrolases"/>
    <property type="match status" value="1"/>
</dbReference>
<reference evidence="2 3" key="2">
    <citation type="submission" date="2013-11" db="EMBL/GenBank/DDBJ databases">
        <title>The Genome Sequence of Phytophthora parasitica INRA-310.</title>
        <authorList>
            <consortium name="The Broad Institute Genomics Platform"/>
            <person name="Russ C."/>
            <person name="Tyler B."/>
            <person name="Panabieres F."/>
            <person name="Shan W."/>
            <person name="Tripathy S."/>
            <person name="Grunwald N."/>
            <person name="Machado M."/>
            <person name="Johnson C.S."/>
            <person name="Arredondo F."/>
            <person name="Hong C."/>
            <person name="Coffey M."/>
            <person name="Young S.K."/>
            <person name="Zeng Q."/>
            <person name="Gargeya S."/>
            <person name="Fitzgerald M."/>
            <person name="Abouelleil A."/>
            <person name="Alvarado L."/>
            <person name="Chapman S.B."/>
            <person name="Gainer-Dewar J."/>
            <person name="Goldberg J."/>
            <person name="Griggs A."/>
            <person name="Gujja S."/>
            <person name="Hansen M."/>
            <person name="Howarth C."/>
            <person name="Imamovic A."/>
            <person name="Ireland A."/>
            <person name="Larimer J."/>
            <person name="McCowan C."/>
            <person name="Murphy C."/>
            <person name="Pearson M."/>
            <person name="Poon T.W."/>
            <person name="Priest M."/>
            <person name="Roberts A."/>
            <person name="Saif S."/>
            <person name="Shea T."/>
            <person name="Sykes S."/>
            <person name="Wortman J."/>
            <person name="Nusbaum C."/>
            <person name="Birren B."/>
        </authorList>
    </citation>
    <scope>NUCLEOTIDE SEQUENCE [LARGE SCALE GENOMIC DNA]</scope>
    <source>
        <strain evidence="2 3">INRA-310</strain>
    </source>
</reference>
<dbReference type="PANTHER" id="PTHR22538:SF1">
    <property type="entry name" value="VWFD DOMAIN-CONTAINING PROTEIN"/>
    <property type="match status" value="1"/>
</dbReference>
<dbReference type="VEuPathDB" id="FungiDB:PPTG_06630"/>
<dbReference type="OrthoDB" id="95392at2759"/>
<dbReference type="EMBL" id="KI669570">
    <property type="protein sequence ID" value="ETN15353.1"/>
    <property type="molecule type" value="Genomic_DNA"/>
</dbReference>
<dbReference type="RefSeq" id="XP_008898924.1">
    <property type="nucleotide sequence ID" value="XM_008900676.1"/>
</dbReference>
<evidence type="ECO:0000256" key="1">
    <source>
        <dbReference type="SAM" id="SignalP"/>
    </source>
</evidence>
<name>W2QQI5_PHYN3</name>
<evidence type="ECO:0008006" key="4">
    <source>
        <dbReference type="Google" id="ProtNLM"/>
    </source>
</evidence>